<gene>
    <name evidence="2" type="ORF">E4U02_13405</name>
</gene>
<dbReference type="RefSeq" id="WP_108717372.1">
    <property type="nucleotide sequence ID" value="NZ_JADGLL010000044.1"/>
</dbReference>
<dbReference type="Pfam" id="PF08937">
    <property type="entry name" value="ThsB_TIR"/>
    <property type="match status" value="1"/>
</dbReference>
<feature type="domain" description="Thoeris protein ThsB TIR-like" evidence="1">
    <location>
        <begin position="42"/>
        <end position="140"/>
    </location>
</feature>
<dbReference type="EMBL" id="SPQB01000044">
    <property type="protein sequence ID" value="TFU31453.1"/>
    <property type="molecule type" value="Genomic_DNA"/>
</dbReference>
<protein>
    <recommendedName>
        <fullName evidence="1">Thoeris protein ThsB TIR-like domain-containing protein</fullName>
    </recommendedName>
</protein>
<evidence type="ECO:0000313" key="2">
    <source>
        <dbReference type="EMBL" id="TFU31453.1"/>
    </source>
</evidence>
<reference evidence="2 3" key="1">
    <citation type="submission" date="2019-03" db="EMBL/GenBank/DDBJ databases">
        <title>Diversity of the mouse oral microbiome.</title>
        <authorList>
            <person name="Joseph S."/>
            <person name="Aduse-Opoku J."/>
            <person name="Curtis M."/>
            <person name="Wade W."/>
            <person name="Hashim A."/>
        </authorList>
    </citation>
    <scope>NUCLEOTIDE SEQUENCE [LARGE SCALE GENOMIC DNA]</scope>
    <source>
        <strain evidence="2 3">P1012</strain>
    </source>
</reference>
<keyword evidence="3" id="KW-1185">Reference proteome</keyword>
<evidence type="ECO:0000259" key="1">
    <source>
        <dbReference type="Pfam" id="PF08937"/>
    </source>
</evidence>
<accession>A0A4Y9FSF5</accession>
<proteinExistence type="predicted"/>
<dbReference type="InterPro" id="IPR015032">
    <property type="entry name" value="ThsB__TIR-like_domain"/>
</dbReference>
<dbReference type="AlphaFoldDB" id="A0A4Y9FSF5"/>
<name>A0A4Y9FSF5_9MICO</name>
<dbReference type="OrthoDB" id="9811746at2"/>
<comment type="caution">
    <text evidence="2">The sequence shown here is derived from an EMBL/GenBank/DDBJ whole genome shotgun (WGS) entry which is preliminary data.</text>
</comment>
<organism evidence="2 3">
    <name type="scientific">Microbacterium paludicola</name>
    <dbReference type="NCBI Taxonomy" id="300019"/>
    <lineage>
        <taxon>Bacteria</taxon>
        <taxon>Bacillati</taxon>
        <taxon>Actinomycetota</taxon>
        <taxon>Actinomycetes</taxon>
        <taxon>Micrococcales</taxon>
        <taxon>Microbacteriaceae</taxon>
        <taxon>Microbacterium</taxon>
    </lineage>
</organism>
<dbReference type="Proteomes" id="UP000298358">
    <property type="component" value="Unassembled WGS sequence"/>
</dbReference>
<evidence type="ECO:0000313" key="3">
    <source>
        <dbReference type="Proteomes" id="UP000298358"/>
    </source>
</evidence>
<sequence length="211" mass="23306">MVTYSSRTQSALRELAAITRQYQSVAEGDRKTASSPGRHKVFVSYHAVDAVEVLQFIEENTDVFIPRAIGMEEDGSDIIDSTNVAYIRQTIKTKYLRDSTVTLVAIGECTWARKFVDWEIYTSLRSDPTPNGLLAVQLPSVAGSSPSLPARLSANLAPKNETGYANYYVPPASQSSLRTWIQHAFDGRTSRSSLLNVGGKLRERNSSCEPQ</sequence>